<sequence length="270" mass="29267">MRHSYKIKSAAAAVILSMVTFGAAAQNDSIMDIRPQGSELRIEAAGFGITIGQGETPRYSASYHRRARQPRVTTSLGIASIDLGFNTLPDVRYYGPWAGQGDFLDIRAGKSIRFAWEPAAVEVSLDRRGIVSLIGGLRLSADNYMFSEPYTISRNPGGVLMPEKLDGYIKKSKLTATYIGIPVRLSFSVGGKLDITGYASADMLLNAHTKYKKPKVKDNIPGLSPWRISAGGCLTFCNIGIYCDYSITPLFKEGTGADAHTVSIGLRFGI</sequence>
<dbReference type="AlphaFoldDB" id="A0A9D9NLP7"/>
<evidence type="ECO:0000313" key="2">
    <source>
        <dbReference type="EMBL" id="MBO8478339.1"/>
    </source>
</evidence>
<reference evidence="2" key="1">
    <citation type="submission" date="2020-10" db="EMBL/GenBank/DDBJ databases">
        <authorList>
            <person name="Gilroy R."/>
        </authorList>
    </citation>
    <scope>NUCLEOTIDE SEQUENCE</scope>
    <source>
        <strain evidence="2">2478</strain>
    </source>
</reference>
<evidence type="ECO:0008006" key="4">
    <source>
        <dbReference type="Google" id="ProtNLM"/>
    </source>
</evidence>
<dbReference type="Proteomes" id="UP000823771">
    <property type="component" value="Unassembled WGS sequence"/>
</dbReference>
<feature type="signal peptide" evidence="1">
    <location>
        <begin position="1"/>
        <end position="25"/>
    </location>
</feature>
<accession>A0A9D9NLP7</accession>
<name>A0A9D9NLP7_9BACT</name>
<protein>
    <recommendedName>
        <fullName evidence="4">Outer membrane protein beta-barrel domain-containing protein</fullName>
    </recommendedName>
</protein>
<keyword evidence="1" id="KW-0732">Signal</keyword>
<feature type="chain" id="PRO_5038583708" description="Outer membrane protein beta-barrel domain-containing protein" evidence="1">
    <location>
        <begin position="26"/>
        <end position="270"/>
    </location>
</feature>
<reference evidence="2" key="2">
    <citation type="journal article" date="2021" name="PeerJ">
        <title>Extensive microbial diversity within the chicken gut microbiome revealed by metagenomics and culture.</title>
        <authorList>
            <person name="Gilroy R."/>
            <person name="Ravi A."/>
            <person name="Getino M."/>
            <person name="Pursley I."/>
            <person name="Horton D.L."/>
            <person name="Alikhan N.F."/>
            <person name="Baker D."/>
            <person name="Gharbi K."/>
            <person name="Hall N."/>
            <person name="Watson M."/>
            <person name="Adriaenssens E.M."/>
            <person name="Foster-Nyarko E."/>
            <person name="Jarju S."/>
            <person name="Secka A."/>
            <person name="Antonio M."/>
            <person name="Oren A."/>
            <person name="Chaudhuri R.R."/>
            <person name="La Ragione R."/>
            <person name="Hildebrand F."/>
            <person name="Pallen M.J."/>
        </authorList>
    </citation>
    <scope>NUCLEOTIDE SEQUENCE</scope>
    <source>
        <strain evidence="2">2478</strain>
    </source>
</reference>
<evidence type="ECO:0000256" key="1">
    <source>
        <dbReference type="SAM" id="SignalP"/>
    </source>
</evidence>
<evidence type="ECO:0000313" key="3">
    <source>
        <dbReference type="Proteomes" id="UP000823771"/>
    </source>
</evidence>
<dbReference type="EMBL" id="JADILZ010000045">
    <property type="protein sequence ID" value="MBO8478339.1"/>
    <property type="molecule type" value="Genomic_DNA"/>
</dbReference>
<gene>
    <name evidence="2" type="ORF">IAB80_05585</name>
</gene>
<proteinExistence type="predicted"/>
<organism evidence="2 3">
    <name type="scientific">Candidatus Cryptobacteroides excrementipullorum</name>
    <dbReference type="NCBI Taxonomy" id="2840761"/>
    <lineage>
        <taxon>Bacteria</taxon>
        <taxon>Pseudomonadati</taxon>
        <taxon>Bacteroidota</taxon>
        <taxon>Bacteroidia</taxon>
        <taxon>Bacteroidales</taxon>
        <taxon>Candidatus Cryptobacteroides</taxon>
    </lineage>
</organism>
<comment type="caution">
    <text evidence="2">The sequence shown here is derived from an EMBL/GenBank/DDBJ whole genome shotgun (WGS) entry which is preliminary data.</text>
</comment>